<keyword evidence="3" id="KW-1185">Reference proteome</keyword>
<dbReference type="AlphaFoldDB" id="A0A4S4D1E5"/>
<sequence length="347" mass="39143">MTNNKGFDGKRDLIKAYVALQHIVSSMNYTCRVYIVILHAVLEREPDAKGMRNVFFPYYEDWVILFGKDRVTKVVAEGLANVVDTLDKEDQTIEKCCTPIVDLPDCSLSASDMALEFGSFFEKTNTTMEEIAHMIGYAHDLSQARKMVNGELVKLSLNTNDRLRAATLIVKDAERVDLFFSLPKEDKMEWVCLLLAGVQHNQLSLKIKMGLCFSKTRNDGDDSDHNDTFVGGNVQLITTKESWDEKLSEARKDGKIVVANFSATWCGPCKVIAPFYCELSEKYPSLMYLTVDVDKLAEFSTSWDIKATPTFFFLRDGQQVDKLVGANKPELQKKIIAIADSVPPIYK</sequence>
<dbReference type="PANTHER" id="PTHR10438">
    <property type="entry name" value="THIOREDOXIN"/>
    <property type="match status" value="1"/>
</dbReference>
<dbReference type="Pfam" id="PF00085">
    <property type="entry name" value="Thioredoxin"/>
    <property type="match status" value="1"/>
</dbReference>
<comment type="caution">
    <text evidence="2">The sequence shown here is derived from an EMBL/GenBank/DDBJ whole genome shotgun (WGS) entry which is preliminary data.</text>
</comment>
<feature type="domain" description="Thioredoxin" evidence="1">
    <location>
        <begin position="228"/>
        <end position="340"/>
    </location>
</feature>
<dbReference type="FunFam" id="3.40.30.10:FF:000313">
    <property type="entry name" value="Thioredoxin H9"/>
    <property type="match status" value="1"/>
</dbReference>
<organism evidence="2 3">
    <name type="scientific">Camellia sinensis var. sinensis</name>
    <name type="common">China tea</name>
    <dbReference type="NCBI Taxonomy" id="542762"/>
    <lineage>
        <taxon>Eukaryota</taxon>
        <taxon>Viridiplantae</taxon>
        <taxon>Streptophyta</taxon>
        <taxon>Embryophyta</taxon>
        <taxon>Tracheophyta</taxon>
        <taxon>Spermatophyta</taxon>
        <taxon>Magnoliopsida</taxon>
        <taxon>eudicotyledons</taxon>
        <taxon>Gunneridae</taxon>
        <taxon>Pentapetalae</taxon>
        <taxon>asterids</taxon>
        <taxon>Ericales</taxon>
        <taxon>Theaceae</taxon>
        <taxon>Camellia</taxon>
    </lineage>
</organism>
<dbReference type="SUPFAM" id="SSF52833">
    <property type="entry name" value="Thioredoxin-like"/>
    <property type="match status" value="1"/>
</dbReference>
<dbReference type="InterPro" id="IPR036249">
    <property type="entry name" value="Thioredoxin-like_sf"/>
</dbReference>
<accession>A0A4S4D1E5</accession>
<gene>
    <name evidence="2" type="ORF">TEA_024436</name>
</gene>
<protein>
    <recommendedName>
        <fullName evidence="1">Thioredoxin domain-containing protein</fullName>
    </recommendedName>
</protein>
<evidence type="ECO:0000313" key="3">
    <source>
        <dbReference type="Proteomes" id="UP000306102"/>
    </source>
</evidence>
<dbReference type="InterPro" id="IPR050620">
    <property type="entry name" value="Thioredoxin_H-type-like"/>
</dbReference>
<evidence type="ECO:0000259" key="1">
    <source>
        <dbReference type="PROSITE" id="PS51352"/>
    </source>
</evidence>
<evidence type="ECO:0000313" key="2">
    <source>
        <dbReference type="EMBL" id="THF95928.1"/>
    </source>
</evidence>
<name>A0A4S4D1E5_CAMSN</name>
<dbReference type="PROSITE" id="PS00194">
    <property type="entry name" value="THIOREDOXIN_1"/>
    <property type="match status" value="1"/>
</dbReference>
<dbReference type="STRING" id="542762.A0A4S4D1E5"/>
<dbReference type="CDD" id="cd02947">
    <property type="entry name" value="TRX_family"/>
    <property type="match status" value="1"/>
</dbReference>
<dbReference type="EMBL" id="SDRB02013121">
    <property type="protein sequence ID" value="THF95928.1"/>
    <property type="molecule type" value="Genomic_DNA"/>
</dbReference>
<dbReference type="Proteomes" id="UP000306102">
    <property type="component" value="Unassembled WGS sequence"/>
</dbReference>
<dbReference type="InterPro" id="IPR013766">
    <property type="entry name" value="Thioredoxin_domain"/>
</dbReference>
<dbReference type="PROSITE" id="PS51352">
    <property type="entry name" value="THIOREDOXIN_2"/>
    <property type="match status" value="1"/>
</dbReference>
<dbReference type="PANTHER" id="PTHR10438:SF434">
    <property type="entry name" value="THIOREDOXIN H9"/>
    <property type="match status" value="1"/>
</dbReference>
<dbReference type="InterPro" id="IPR017937">
    <property type="entry name" value="Thioredoxin_CS"/>
</dbReference>
<dbReference type="Gene3D" id="3.40.30.10">
    <property type="entry name" value="Glutaredoxin"/>
    <property type="match status" value="1"/>
</dbReference>
<reference evidence="2 3" key="1">
    <citation type="journal article" date="2018" name="Proc. Natl. Acad. Sci. U.S.A.">
        <title>Draft genome sequence of Camellia sinensis var. sinensis provides insights into the evolution of the tea genome and tea quality.</title>
        <authorList>
            <person name="Wei C."/>
            <person name="Yang H."/>
            <person name="Wang S."/>
            <person name="Zhao J."/>
            <person name="Liu C."/>
            <person name="Gao L."/>
            <person name="Xia E."/>
            <person name="Lu Y."/>
            <person name="Tai Y."/>
            <person name="She G."/>
            <person name="Sun J."/>
            <person name="Cao H."/>
            <person name="Tong W."/>
            <person name="Gao Q."/>
            <person name="Li Y."/>
            <person name="Deng W."/>
            <person name="Jiang X."/>
            <person name="Wang W."/>
            <person name="Chen Q."/>
            <person name="Zhang S."/>
            <person name="Li H."/>
            <person name="Wu J."/>
            <person name="Wang P."/>
            <person name="Li P."/>
            <person name="Shi C."/>
            <person name="Zheng F."/>
            <person name="Jian J."/>
            <person name="Huang B."/>
            <person name="Shan D."/>
            <person name="Shi M."/>
            <person name="Fang C."/>
            <person name="Yue Y."/>
            <person name="Li F."/>
            <person name="Li D."/>
            <person name="Wei S."/>
            <person name="Han B."/>
            <person name="Jiang C."/>
            <person name="Yin Y."/>
            <person name="Xia T."/>
            <person name="Zhang Z."/>
            <person name="Bennetzen J.L."/>
            <person name="Zhao S."/>
            <person name="Wan X."/>
        </authorList>
    </citation>
    <scope>NUCLEOTIDE SEQUENCE [LARGE SCALE GENOMIC DNA]</scope>
    <source>
        <strain evidence="3">cv. Shuchazao</strain>
        <tissue evidence="2">Leaf</tissue>
    </source>
</reference>
<proteinExistence type="predicted"/>